<feature type="compositionally biased region" description="Low complexity" evidence="1">
    <location>
        <begin position="32"/>
        <end position="44"/>
    </location>
</feature>
<proteinExistence type="predicted"/>
<evidence type="ECO:0000313" key="3">
    <source>
        <dbReference type="Proteomes" id="UP001454036"/>
    </source>
</evidence>
<keyword evidence="3" id="KW-1185">Reference proteome</keyword>
<reference evidence="2 3" key="1">
    <citation type="submission" date="2024-01" db="EMBL/GenBank/DDBJ databases">
        <title>The complete chloroplast genome sequence of Lithospermum erythrorhizon: insights into the phylogenetic relationship among Boraginaceae species and the maternal lineages of purple gromwells.</title>
        <authorList>
            <person name="Okada T."/>
            <person name="Watanabe K."/>
        </authorList>
    </citation>
    <scope>NUCLEOTIDE SEQUENCE [LARGE SCALE GENOMIC DNA]</scope>
</reference>
<accession>A0AAV3QP19</accession>
<gene>
    <name evidence="2" type="ORF">LIER_39863</name>
</gene>
<feature type="region of interest" description="Disordered" evidence="1">
    <location>
        <begin position="31"/>
        <end position="83"/>
    </location>
</feature>
<dbReference type="EMBL" id="BAABME010022031">
    <property type="protein sequence ID" value="GAA0164833.1"/>
    <property type="molecule type" value="Genomic_DNA"/>
</dbReference>
<sequence length="83" mass="8938">MMSLKMDYSCSLFNQQNNQGIIDEDDCVVTYSSDNESSVSSDSDLFGEGEDEVKSNSSPTSGSSSPSGPLQDLSSLFQELPIK</sequence>
<protein>
    <submittedName>
        <fullName evidence="2">Uncharacterized protein</fullName>
    </submittedName>
</protein>
<name>A0AAV3QP19_LITER</name>
<dbReference type="AlphaFoldDB" id="A0AAV3QP19"/>
<evidence type="ECO:0000313" key="2">
    <source>
        <dbReference type="EMBL" id="GAA0164833.1"/>
    </source>
</evidence>
<dbReference type="Proteomes" id="UP001454036">
    <property type="component" value="Unassembled WGS sequence"/>
</dbReference>
<evidence type="ECO:0000256" key="1">
    <source>
        <dbReference type="SAM" id="MobiDB-lite"/>
    </source>
</evidence>
<comment type="caution">
    <text evidence="2">The sequence shown here is derived from an EMBL/GenBank/DDBJ whole genome shotgun (WGS) entry which is preliminary data.</text>
</comment>
<feature type="compositionally biased region" description="Low complexity" evidence="1">
    <location>
        <begin position="55"/>
        <end position="76"/>
    </location>
</feature>
<organism evidence="2 3">
    <name type="scientific">Lithospermum erythrorhizon</name>
    <name type="common">Purple gromwell</name>
    <name type="synonym">Lithospermum officinale var. erythrorhizon</name>
    <dbReference type="NCBI Taxonomy" id="34254"/>
    <lineage>
        <taxon>Eukaryota</taxon>
        <taxon>Viridiplantae</taxon>
        <taxon>Streptophyta</taxon>
        <taxon>Embryophyta</taxon>
        <taxon>Tracheophyta</taxon>
        <taxon>Spermatophyta</taxon>
        <taxon>Magnoliopsida</taxon>
        <taxon>eudicotyledons</taxon>
        <taxon>Gunneridae</taxon>
        <taxon>Pentapetalae</taxon>
        <taxon>asterids</taxon>
        <taxon>lamiids</taxon>
        <taxon>Boraginales</taxon>
        <taxon>Boraginaceae</taxon>
        <taxon>Boraginoideae</taxon>
        <taxon>Lithospermeae</taxon>
        <taxon>Lithospermum</taxon>
    </lineage>
</organism>